<evidence type="ECO:0000256" key="1">
    <source>
        <dbReference type="SAM" id="SignalP"/>
    </source>
</evidence>
<evidence type="ECO:0008006" key="4">
    <source>
        <dbReference type="Google" id="ProtNLM"/>
    </source>
</evidence>
<sequence length="541" mass="60757">MLKFFTYILTFIILLFTTFSIPFSANASTLVDGMFVDATYEEVVLSDKTKEKKLTKITLINDNGKTITLKIDKYTPLFINSTSTTIDAFKEGMWIQASVDLGKVTELRGFADIPQGNSNAIGEYITGTVNEIDKNGKFIAINLKNKQSKRFYLDLDTQVFKESKLVDLSVLFEGDRVKLNLTDFDSNTLASIEVIVEGIQVEHLYKGTIQQIDANQKKLLVKDEKVFQNWDWQLVNSASKGITSKPFTAKTPIYVGNKTIDPSQLRSYVNNEVYYVTINQLGKEVIQKIIIKQSNERTLHEKLNSVDTSAQKIRLSSTGSIYYHKGTIIIRNGRLVDPSALSESGDAYVITNGGSSSQYANIIQITNDGFQSPSLSNHEVYFGQISNVGYNRLLLTNASKLLNNSWYATSYANLNISNDTVVVEDYNSSTKNFTYSTNQYAYFYVKDNHVVAAHIIGSGSPAPFVSVGRLQSKSYSYVDLKDVSQWKNGNWTTINPINNLDISQTTFIKEGKVISIDLVNENDRLFIIHETYSKARIILVD</sequence>
<dbReference type="RefSeq" id="WP_151699076.1">
    <property type="nucleotide sequence ID" value="NZ_CP031223.1"/>
</dbReference>
<name>A0A5J6SKC2_9BACI</name>
<accession>A0A5J6SKC2</accession>
<evidence type="ECO:0000313" key="2">
    <source>
        <dbReference type="EMBL" id="QFF98132.1"/>
    </source>
</evidence>
<evidence type="ECO:0000313" key="3">
    <source>
        <dbReference type="Proteomes" id="UP000325517"/>
    </source>
</evidence>
<reference evidence="2 3" key="1">
    <citation type="submission" date="2018-07" db="EMBL/GenBank/DDBJ databases">
        <title>Complete genome sequence of Psychrobacillus sp. PB01, isolated from iceberg, and comparative genome analysis of Psychrobacillus strains.</title>
        <authorList>
            <person name="Lee P.C."/>
        </authorList>
    </citation>
    <scope>NUCLEOTIDE SEQUENCE [LARGE SCALE GENOMIC DNA]</scope>
    <source>
        <strain evidence="2 3">PB01</strain>
    </source>
</reference>
<dbReference type="EMBL" id="CP031223">
    <property type="protein sequence ID" value="QFF98132.1"/>
    <property type="molecule type" value="Genomic_DNA"/>
</dbReference>
<keyword evidence="3" id="KW-1185">Reference proteome</keyword>
<feature type="chain" id="PRO_5023915174" description="S1 motif domain-containing protein" evidence="1">
    <location>
        <begin position="28"/>
        <end position="541"/>
    </location>
</feature>
<keyword evidence="1" id="KW-0732">Signal</keyword>
<gene>
    <name evidence="2" type="ORF">PB01_04475</name>
</gene>
<dbReference type="OrthoDB" id="1703838at2"/>
<dbReference type="Proteomes" id="UP000325517">
    <property type="component" value="Chromosome"/>
</dbReference>
<dbReference type="AlphaFoldDB" id="A0A5J6SKC2"/>
<protein>
    <recommendedName>
        <fullName evidence="4">S1 motif domain-containing protein</fullName>
    </recommendedName>
</protein>
<feature type="signal peptide" evidence="1">
    <location>
        <begin position="1"/>
        <end position="27"/>
    </location>
</feature>
<dbReference type="KEGG" id="psyo:PB01_04475"/>
<organism evidence="2 3">
    <name type="scientific">Psychrobacillus glaciei</name>
    <dbReference type="NCBI Taxonomy" id="2283160"/>
    <lineage>
        <taxon>Bacteria</taxon>
        <taxon>Bacillati</taxon>
        <taxon>Bacillota</taxon>
        <taxon>Bacilli</taxon>
        <taxon>Bacillales</taxon>
        <taxon>Bacillaceae</taxon>
        <taxon>Psychrobacillus</taxon>
    </lineage>
</organism>
<proteinExistence type="predicted"/>